<proteinExistence type="predicted"/>
<dbReference type="EMBL" id="CP018191">
    <property type="protein sequence ID" value="APH55205.1"/>
    <property type="molecule type" value="Genomic_DNA"/>
</dbReference>
<dbReference type="AlphaFoldDB" id="A0AAC9P9E4"/>
<accession>A0AAC9P9E4</accession>
<evidence type="ECO:0000313" key="2">
    <source>
        <dbReference type="Proteomes" id="UP000182373"/>
    </source>
</evidence>
<dbReference type="PROSITE" id="PS51257">
    <property type="entry name" value="PROKAR_LIPOPROTEIN"/>
    <property type="match status" value="1"/>
</dbReference>
<name>A0AAC9P9E4_9PROT</name>
<reference evidence="2" key="1">
    <citation type="submission" date="2016-11" db="EMBL/GenBank/DDBJ databases">
        <title>Comparative genomic and phenotypic analysis of Granulibacter bethesdensis clinical isolates from patients with chronic granulomatous disease.</title>
        <authorList>
            <person name="Zarember K.A."/>
            <person name="Porcella S.F."/>
            <person name="Chu J."/>
            <person name="Ding L."/>
            <person name="Dahlstrom E."/>
            <person name="Barbian K."/>
            <person name="Martens C."/>
            <person name="Sykora L."/>
            <person name="Kramer S."/>
            <person name="Pettinato A.M."/>
            <person name="Hong H."/>
            <person name="Wald G."/>
            <person name="Berg L.J."/>
            <person name="Rogge L.S."/>
            <person name="Greenberg D.E."/>
            <person name="Falcone E.L."/>
            <person name="Neves J.F."/>
            <person name="Simoes M.J."/>
            <person name="Casal M."/>
            <person name="Rodriguez-Lopez F.C."/>
            <person name="Zelazny A."/>
            <person name="Gallin J.I."/>
            <person name="Holland S.M."/>
        </authorList>
    </citation>
    <scope>NUCLEOTIDE SEQUENCE [LARGE SCALE GENOMIC DNA]</scope>
    <source>
        <strain evidence="2">NIH9.1</strain>
    </source>
</reference>
<protein>
    <submittedName>
        <fullName evidence="1">Uncharacterized protein</fullName>
    </submittedName>
</protein>
<dbReference type="Proteomes" id="UP000182373">
    <property type="component" value="Chromosome"/>
</dbReference>
<sequence>MRGISGNWQSISILSVLCGCVDYTYGWDVPVVAVCVLYAGIVMCGMTSHSVPMVCKGCFGGAYGVHGPVIRCMPGHEKPSFRHDIC</sequence>
<gene>
    <name evidence="1" type="ORF">GbCGDNIH9_8670</name>
</gene>
<organism evidence="1 2">
    <name type="scientific">Granulibacter bethesdensis</name>
    <dbReference type="NCBI Taxonomy" id="364410"/>
    <lineage>
        <taxon>Bacteria</taxon>
        <taxon>Pseudomonadati</taxon>
        <taxon>Pseudomonadota</taxon>
        <taxon>Alphaproteobacteria</taxon>
        <taxon>Acetobacterales</taxon>
        <taxon>Acetobacteraceae</taxon>
        <taxon>Granulibacter</taxon>
    </lineage>
</organism>
<evidence type="ECO:0000313" key="1">
    <source>
        <dbReference type="EMBL" id="APH55205.1"/>
    </source>
</evidence>